<reference evidence="7" key="1">
    <citation type="submission" date="2021-06" db="EMBL/GenBank/DDBJ databases">
        <authorList>
            <person name="Kallberg Y."/>
            <person name="Tangrot J."/>
            <person name="Rosling A."/>
        </authorList>
    </citation>
    <scope>NUCLEOTIDE SEQUENCE</scope>
    <source>
        <strain evidence="7">FL130A</strain>
    </source>
</reference>
<dbReference type="GO" id="GO:0016020">
    <property type="term" value="C:membrane"/>
    <property type="evidence" value="ECO:0007669"/>
    <property type="project" value="UniProtKB-SubCell"/>
</dbReference>
<feature type="non-terminal residue" evidence="7">
    <location>
        <position position="93"/>
    </location>
</feature>
<dbReference type="GO" id="GO:0000045">
    <property type="term" value="P:autophagosome assembly"/>
    <property type="evidence" value="ECO:0007669"/>
    <property type="project" value="TreeGrafter"/>
</dbReference>
<dbReference type="PANTHER" id="PTHR43220:SF18">
    <property type="entry name" value="TRANSMEMBRANE PROTEIN 41B"/>
    <property type="match status" value="1"/>
</dbReference>
<evidence type="ECO:0000313" key="7">
    <source>
        <dbReference type="EMBL" id="CAG8709548.1"/>
    </source>
</evidence>
<feature type="transmembrane region" description="Helical" evidence="6">
    <location>
        <begin position="65"/>
        <end position="81"/>
    </location>
</feature>
<comment type="subcellular location">
    <subcellularLocation>
        <location evidence="1">Membrane</location>
        <topology evidence="1">Multi-pass membrane protein</topology>
    </subcellularLocation>
</comment>
<comment type="caution">
    <text evidence="7">The sequence shown here is derived from an EMBL/GenBank/DDBJ whole genome shotgun (WGS) entry which is preliminary data.</text>
</comment>
<dbReference type="AlphaFoldDB" id="A0A9N9HWP5"/>
<keyword evidence="2 6" id="KW-0812">Transmembrane</keyword>
<dbReference type="InterPro" id="IPR045014">
    <property type="entry name" value="TM41A/B"/>
</dbReference>
<evidence type="ECO:0000256" key="3">
    <source>
        <dbReference type="ARBA" id="ARBA00022989"/>
    </source>
</evidence>
<evidence type="ECO:0000313" key="8">
    <source>
        <dbReference type="Proteomes" id="UP000789508"/>
    </source>
</evidence>
<dbReference type="PANTHER" id="PTHR43220">
    <property type="match status" value="1"/>
</dbReference>
<name>A0A9N9HWP5_9GLOM</name>
<proteinExistence type="inferred from homology"/>
<dbReference type="EMBL" id="CAJVPS010022034">
    <property type="protein sequence ID" value="CAG8709548.1"/>
    <property type="molecule type" value="Genomic_DNA"/>
</dbReference>
<keyword evidence="3 6" id="KW-1133">Transmembrane helix</keyword>
<protein>
    <submittedName>
        <fullName evidence="7">5782_t:CDS:1</fullName>
    </submittedName>
</protein>
<organism evidence="7 8">
    <name type="scientific">Ambispora leptoticha</name>
    <dbReference type="NCBI Taxonomy" id="144679"/>
    <lineage>
        <taxon>Eukaryota</taxon>
        <taxon>Fungi</taxon>
        <taxon>Fungi incertae sedis</taxon>
        <taxon>Mucoromycota</taxon>
        <taxon>Glomeromycotina</taxon>
        <taxon>Glomeromycetes</taxon>
        <taxon>Archaeosporales</taxon>
        <taxon>Ambisporaceae</taxon>
        <taxon>Ambispora</taxon>
    </lineage>
</organism>
<evidence type="ECO:0000256" key="2">
    <source>
        <dbReference type="ARBA" id="ARBA00022692"/>
    </source>
</evidence>
<evidence type="ECO:0000256" key="4">
    <source>
        <dbReference type="ARBA" id="ARBA00023136"/>
    </source>
</evidence>
<accession>A0A9N9HWP5</accession>
<dbReference type="OrthoDB" id="3364966at2759"/>
<keyword evidence="4 6" id="KW-0472">Membrane</keyword>
<feature type="transmembrane region" description="Helical" evidence="6">
    <location>
        <begin position="26"/>
        <end position="45"/>
    </location>
</feature>
<comment type="similarity">
    <text evidence="5">Belongs to the TMEM41 family.</text>
</comment>
<gene>
    <name evidence="7" type="ORF">ALEPTO_LOCUS11866</name>
</gene>
<evidence type="ECO:0000256" key="5">
    <source>
        <dbReference type="ARBA" id="ARBA00025797"/>
    </source>
</evidence>
<evidence type="ECO:0000256" key="6">
    <source>
        <dbReference type="SAM" id="Phobius"/>
    </source>
</evidence>
<sequence length="93" mass="10532">FVRVAPFFPNWFVNIASPHLEVSLNVFFWATLVGVAPLSFIHVQAGETIRITGTEDVSFFTPRNLVSMSLIAVAAFISAYIRRKYSNKLRKLE</sequence>
<dbReference type="Proteomes" id="UP000789508">
    <property type="component" value="Unassembled WGS sequence"/>
</dbReference>
<evidence type="ECO:0000256" key="1">
    <source>
        <dbReference type="ARBA" id="ARBA00004141"/>
    </source>
</evidence>
<keyword evidence="8" id="KW-1185">Reference proteome</keyword>